<reference evidence="8 9" key="1">
    <citation type="submission" date="2024-03" db="EMBL/GenBank/DDBJ databases">
        <title>Two novel species of the genus Flavobacterium exhibiting potentially degradation of complex polysaccharides.</title>
        <authorList>
            <person name="Lian X."/>
        </authorList>
    </citation>
    <scope>NUCLEOTIDE SEQUENCE [LARGE SCALE GENOMIC DNA]</scope>
    <source>
        <strain evidence="8 9">N6</strain>
    </source>
</reference>
<sequence length="491" mass="54945">MKANFFKNIFLVTLVLTIVSCSEDFLDKKPTEFVDTEAAVGTTDGLMAFLNGIHRSLYIRYEDNQSHNGLGSLMQQADIVGDDVVFTASNSWFLTVYNWTGVANVNSAEIRFPYRTYYRVIRNANTIINNTDSAVGTLAEKNIIKGQALLYRAFSYYQLVQLYGKRYVNGAVNDQMGVPLVLTVGYDPVPRATVEEVYAQINKDLDEANVLLVAYKRPNNSHLNLSVAQGLKARVALTQGNWAIAADYANKAKSGLSLMTNEEYLKGFNDYSAKEWMWGSHISEVHTDYFGNFGAFMSRNYNSTVIRSCPKAINSKLYNLIPSTDVRSKIFDKTGQHTDLVLASSYSKFPYTSQKFLSVSTGDSRCDVPYMRVAEMYLIEAEAKARLGLADANQVLFTLVSNRNPSYVLSTNTGDALVNEILLQRRIELWGEGFRFFDLKRTNAALDRTGANHNSSLVGGVLNVPAGDKRWQWLIPIAEINANPLLKQNEL</sequence>
<name>A0ABU9NS82_9FLAO</name>
<keyword evidence="9" id="KW-1185">Reference proteome</keyword>
<protein>
    <submittedName>
        <fullName evidence="8">RagB/SusD family nutrient uptake outer membrane protein</fullName>
    </submittedName>
</protein>
<dbReference type="Gene3D" id="1.25.40.390">
    <property type="match status" value="1"/>
</dbReference>
<dbReference type="Pfam" id="PF07980">
    <property type="entry name" value="SusD_RagB"/>
    <property type="match status" value="1"/>
</dbReference>
<gene>
    <name evidence="8" type="ORF">WFZ86_12075</name>
</gene>
<evidence type="ECO:0000259" key="6">
    <source>
        <dbReference type="Pfam" id="PF07980"/>
    </source>
</evidence>
<dbReference type="PROSITE" id="PS51257">
    <property type="entry name" value="PROKAR_LIPOPROTEIN"/>
    <property type="match status" value="1"/>
</dbReference>
<dbReference type="RefSeq" id="WP_342692152.1">
    <property type="nucleotide sequence ID" value="NZ_JBCGDP010000011.1"/>
</dbReference>
<dbReference type="InterPro" id="IPR012944">
    <property type="entry name" value="SusD_RagB_dom"/>
</dbReference>
<dbReference type="EMBL" id="JBCGDP010000011">
    <property type="protein sequence ID" value="MEM0577237.1"/>
    <property type="molecule type" value="Genomic_DNA"/>
</dbReference>
<feature type="domain" description="RagB/SusD" evidence="6">
    <location>
        <begin position="351"/>
        <end position="490"/>
    </location>
</feature>
<keyword evidence="5" id="KW-0998">Cell outer membrane</keyword>
<accession>A0ABU9NS82</accession>
<feature type="domain" description="SusD-like N-terminal" evidence="7">
    <location>
        <begin position="24"/>
        <end position="237"/>
    </location>
</feature>
<proteinExistence type="inferred from homology"/>
<evidence type="ECO:0000256" key="4">
    <source>
        <dbReference type="ARBA" id="ARBA00023136"/>
    </source>
</evidence>
<evidence type="ECO:0000313" key="9">
    <source>
        <dbReference type="Proteomes" id="UP001468798"/>
    </source>
</evidence>
<dbReference type="Proteomes" id="UP001468798">
    <property type="component" value="Unassembled WGS sequence"/>
</dbReference>
<evidence type="ECO:0000256" key="5">
    <source>
        <dbReference type="ARBA" id="ARBA00023237"/>
    </source>
</evidence>
<comment type="caution">
    <text evidence="8">The sequence shown here is derived from an EMBL/GenBank/DDBJ whole genome shotgun (WGS) entry which is preliminary data.</text>
</comment>
<dbReference type="CDD" id="cd08977">
    <property type="entry name" value="SusD"/>
    <property type="match status" value="1"/>
</dbReference>
<evidence type="ECO:0000256" key="3">
    <source>
        <dbReference type="ARBA" id="ARBA00022729"/>
    </source>
</evidence>
<evidence type="ECO:0000313" key="8">
    <source>
        <dbReference type="EMBL" id="MEM0577237.1"/>
    </source>
</evidence>
<evidence type="ECO:0000256" key="1">
    <source>
        <dbReference type="ARBA" id="ARBA00004442"/>
    </source>
</evidence>
<dbReference type="Pfam" id="PF14322">
    <property type="entry name" value="SusD-like_3"/>
    <property type="match status" value="1"/>
</dbReference>
<dbReference type="InterPro" id="IPR011990">
    <property type="entry name" value="TPR-like_helical_dom_sf"/>
</dbReference>
<dbReference type="SUPFAM" id="SSF48452">
    <property type="entry name" value="TPR-like"/>
    <property type="match status" value="1"/>
</dbReference>
<dbReference type="InterPro" id="IPR033985">
    <property type="entry name" value="SusD-like_N"/>
</dbReference>
<comment type="subcellular location">
    <subcellularLocation>
        <location evidence="1">Cell outer membrane</location>
    </subcellularLocation>
</comment>
<keyword evidence="3" id="KW-0732">Signal</keyword>
<organism evidence="8 9">
    <name type="scientific">Flavobacterium polysaccharolyticum</name>
    <dbReference type="NCBI Taxonomy" id="3133148"/>
    <lineage>
        <taxon>Bacteria</taxon>
        <taxon>Pseudomonadati</taxon>
        <taxon>Bacteroidota</taxon>
        <taxon>Flavobacteriia</taxon>
        <taxon>Flavobacteriales</taxon>
        <taxon>Flavobacteriaceae</taxon>
        <taxon>Flavobacterium</taxon>
    </lineage>
</organism>
<evidence type="ECO:0000259" key="7">
    <source>
        <dbReference type="Pfam" id="PF14322"/>
    </source>
</evidence>
<evidence type="ECO:0000256" key="2">
    <source>
        <dbReference type="ARBA" id="ARBA00006275"/>
    </source>
</evidence>
<keyword evidence="4" id="KW-0472">Membrane</keyword>
<comment type="similarity">
    <text evidence="2">Belongs to the SusD family.</text>
</comment>